<accession>A0AA39PF74</accession>
<protein>
    <recommendedName>
        <fullName evidence="2">DUF6534 domain-containing protein</fullName>
    </recommendedName>
</protein>
<feature type="transmembrane region" description="Helical" evidence="1">
    <location>
        <begin position="111"/>
        <end position="135"/>
    </location>
</feature>
<gene>
    <name evidence="3" type="ORF">EDD18DRAFT_1084315</name>
</gene>
<feature type="transmembrane region" description="Helical" evidence="1">
    <location>
        <begin position="147"/>
        <end position="172"/>
    </location>
</feature>
<dbReference type="PANTHER" id="PTHR40465">
    <property type="entry name" value="CHROMOSOME 1, WHOLE GENOME SHOTGUN SEQUENCE"/>
    <property type="match status" value="1"/>
</dbReference>
<proteinExistence type="predicted"/>
<evidence type="ECO:0000256" key="1">
    <source>
        <dbReference type="SAM" id="Phobius"/>
    </source>
</evidence>
<dbReference type="PANTHER" id="PTHR40465:SF1">
    <property type="entry name" value="DUF6534 DOMAIN-CONTAINING PROTEIN"/>
    <property type="match status" value="1"/>
</dbReference>
<dbReference type="EMBL" id="JAUEPU010000060">
    <property type="protein sequence ID" value="KAK0483076.1"/>
    <property type="molecule type" value="Genomic_DNA"/>
</dbReference>
<organism evidence="3 4">
    <name type="scientific">Armillaria luteobubalina</name>
    <dbReference type="NCBI Taxonomy" id="153913"/>
    <lineage>
        <taxon>Eukaryota</taxon>
        <taxon>Fungi</taxon>
        <taxon>Dikarya</taxon>
        <taxon>Basidiomycota</taxon>
        <taxon>Agaricomycotina</taxon>
        <taxon>Agaricomycetes</taxon>
        <taxon>Agaricomycetidae</taxon>
        <taxon>Agaricales</taxon>
        <taxon>Marasmiineae</taxon>
        <taxon>Physalacriaceae</taxon>
        <taxon>Armillaria</taxon>
    </lineage>
</organism>
<name>A0AA39PF74_9AGAR</name>
<feature type="domain" description="DUF6534" evidence="2">
    <location>
        <begin position="158"/>
        <end position="242"/>
    </location>
</feature>
<keyword evidence="1" id="KW-0812">Transmembrane</keyword>
<reference evidence="3" key="1">
    <citation type="submission" date="2023-06" db="EMBL/GenBank/DDBJ databases">
        <authorList>
            <consortium name="Lawrence Berkeley National Laboratory"/>
            <person name="Ahrendt S."/>
            <person name="Sahu N."/>
            <person name="Indic B."/>
            <person name="Wong-Bajracharya J."/>
            <person name="Merenyi Z."/>
            <person name="Ke H.-M."/>
            <person name="Monk M."/>
            <person name="Kocsube S."/>
            <person name="Drula E."/>
            <person name="Lipzen A."/>
            <person name="Balint B."/>
            <person name="Henrissat B."/>
            <person name="Andreopoulos B."/>
            <person name="Martin F.M."/>
            <person name="Harder C.B."/>
            <person name="Rigling D."/>
            <person name="Ford K.L."/>
            <person name="Foster G.D."/>
            <person name="Pangilinan J."/>
            <person name="Papanicolaou A."/>
            <person name="Barry K."/>
            <person name="LaButti K."/>
            <person name="Viragh M."/>
            <person name="Koriabine M."/>
            <person name="Yan M."/>
            <person name="Riley R."/>
            <person name="Champramary S."/>
            <person name="Plett K.L."/>
            <person name="Tsai I.J."/>
            <person name="Slot J."/>
            <person name="Sipos G."/>
            <person name="Plett J."/>
            <person name="Nagy L.G."/>
            <person name="Grigoriev I.V."/>
        </authorList>
    </citation>
    <scope>NUCLEOTIDE SEQUENCE</scope>
    <source>
        <strain evidence="3">HWK02</strain>
    </source>
</reference>
<evidence type="ECO:0000313" key="4">
    <source>
        <dbReference type="Proteomes" id="UP001175228"/>
    </source>
</evidence>
<feature type="transmembrane region" description="Helical" evidence="1">
    <location>
        <begin position="220"/>
        <end position="239"/>
    </location>
</feature>
<comment type="caution">
    <text evidence="3">The sequence shown here is derived from an EMBL/GenBank/DDBJ whole genome shotgun (WGS) entry which is preliminary data.</text>
</comment>
<dbReference type="Proteomes" id="UP001175228">
    <property type="component" value="Unassembled WGS sequence"/>
</dbReference>
<feature type="transmembrane region" description="Helical" evidence="1">
    <location>
        <begin position="79"/>
        <end position="99"/>
    </location>
</feature>
<sequence>MTIQILACLLNWGLFGTLSVQLYLYYLAFPKDKKFVKCLVYGIYIVELVQTILVAHSAFAIFGYGFGDMEVLIKMHFDWLVIPIMTAIVTLVGQCFYAYRIFILSRSRIIPAFVICVALTSFVAAVIAGVCVFQAENLAKIKDLRVSISMGISCGSYVLCDVVIAICMTYYLMQSKTRFRRTQILVTKLIRLIIETGSLTAAVALVISILFFAFPHEAFYVTPALTISKLYSNAIYVILNSRIRIMGGRETYTSSADMEIMTTMMRGIASQSTQGAQPTQVIAVTAEVFTSDGEMGGMSVSSLDSCAFLELIFP</sequence>
<dbReference type="AlphaFoldDB" id="A0AA39PF74"/>
<evidence type="ECO:0000259" key="2">
    <source>
        <dbReference type="Pfam" id="PF20152"/>
    </source>
</evidence>
<keyword evidence="4" id="KW-1185">Reference proteome</keyword>
<dbReference type="InterPro" id="IPR045339">
    <property type="entry name" value="DUF6534"/>
</dbReference>
<keyword evidence="1" id="KW-1133">Transmembrane helix</keyword>
<feature type="transmembrane region" description="Helical" evidence="1">
    <location>
        <begin position="12"/>
        <end position="29"/>
    </location>
</feature>
<dbReference type="Pfam" id="PF20152">
    <property type="entry name" value="DUF6534"/>
    <property type="match status" value="1"/>
</dbReference>
<evidence type="ECO:0000313" key="3">
    <source>
        <dbReference type="EMBL" id="KAK0483076.1"/>
    </source>
</evidence>
<feature type="transmembrane region" description="Helical" evidence="1">
    <location>
        <begin position="192"/>
        <end position="214"/>
    </location>
</feature>
<feature type="transmembrane region" description="Helical" evidence="1">
    <location>
        <begin position="41"/>
        <end position="67"/>
    </location>
</feature>
<keyword evidence="1" id="KW-0472">Membrane</keyword>